<dbReference type="Pfam" id="PF00231">
    <property type="entry name" value="ATP-synt"/>
    <property type="match status" value="1"/>
</dbReference>
<dbReference type="PRINTS" id="PR00126">
    <property type="entry name" value="ATPASEGAMMA"/>
</dbReference>
<dbReference type="HAMAP" id="MF_00815">
    <property type="entry name" value="ATP_synth_gamma_bact"/>
    <property type="match status" value="1"/>
</dbReference>
<reference evidence="11" key="2">
    <citation type="journal article" date="2021" name="PeerJ">
        <title>Extensive microbial diversity within the chicken gut microbiome revealed by metagenomics and culture.</title>
        <authorList>
            <person name="Gilroy R."/>
            <person name="Ravi A."/>
            <person name="Getino M."/>
            <person name="Pursley I."/>
            <person name="Horton D.L."/>
            <person name="Alikhan N.F."/>
            <person name="Baker D."/>
            <person name="Gharbi K."/>
            <person name="Hall N."/>
            <person name="Watson M."/>
            <person name="Adriaenssens E.M."/>
            <person name="Foster-Nyarko E."/>
            <person name="Jarju S."/>
            <person name="Secka A."/>
            <person name="Antonio M."/>
            <person name="Oren A."/>
            <person name="Chaudhuri R.R."/>
            <person name="La Ragione R."/>
            <person name="Hildebrand F."/>
            <person name="Pallen M.J."/>
        </authorList>
    </citation>
    <scope>NUCLEOTIDE SEQUENCE</scope>
    <source>
        <strain evidence="11">1383</strain>
    </source>
</reference>
<dbReference type="Gene3D" id="1.10.287.80">
    <property type="entry name" value="ATP synthase, gamma subunit, helix hairpin domain"/>
    <property type="match status" value="1"/>
</dbReference>
<evidence type="ECO:0000256" key="8">
    <source>
        <dbReference type="ARBA" id="ARBA00023196"/>
    </source>
</evidence>
<gene>
    <name evidence="10 11" type="primary">atpG</name>
    <name evidence="11" type="ORF">IAC44_01070</name>
</gene>
<accession>A0A9D1H8X4</accession>
<dbReference type="EMBL" id="DVLY01000023">
    <property type="protein sequence ID" value="HIT97409.1"/>
    <property type="molecule type" value="Genomic_DNA"/>
</dbReference>
<dbReference type="GO" id="GO:0005886">
    <property type="term" value="C:plasma membrane"/>
    <property type="evidence" value="ECO:0007669"/>
    <property type="project" value="UniProtKB-SubCell"/>
</dbReference>
<dbReference type="PANTHER" id="PTHR11693">
    <property type="entry name" value="ATP SYNTHASE GAMMA CHAIN"/>
    <property type="match status" value="1"/>
</dbReference>
<evidence type="ECO:0000256" key="3">
    <source>
        <dbReference type="ARBA" id="ARBA00007681"/>
    </source>
</evidence>
<dbReference type="InterPro" id="IPR035968">
    <property type="entry name" value="ATP_synth_F1_ATPase_gsu"/>
</dbReference>
<reference evidence="11" key="1">
    <citation type="submission" date="2020-10" db="EMBL/GenBank/DDBJ databases">
        <authorList>
            <person name="Gilroy R."/>
        </authorList>
    </citation>
    <scope>NUCLEOTIDE SEQUENCE</scope>
    <source>
        <strain evidence="11">1383</strain>
    </source>
</reference>
<comment type="caution">
    <text evidence="11">The sequence shown here is derived from an EMBL/GenBank/DDBJ whole genome shotgun (WGS) entry which is preliminary data.</text>
</comment>
<evidence type="ECO:0000313" key="11">
    <source>
        <dbReference type="EMBL" id="HIT97409.1"/>
    </source>
</evidence>
<comment type="subunit">
    <text evidence="10">F-type ATPases have 2 components, CF(1) - the catalytic core - and CF(0) - the membrane proton channel. CF(1) has five subunits: alpha(3), beta(3), gamma(1), delta(1), epsilon(1). CF(0) has three main subunits: a, b and c.</text>
</comment>
<dbReference type="SUPFAM" id="SSF52943">
    <property type="entry name" value="ATP synthase (F1-ATPase), gamma subunit"/>
    <property type="match status" value="1"/>
</dbReference>
<dbReference type="Proteomes" id="UP000824161">
    <property type="component" value="Unassembled WGS sequence"/>
</dbReference>
<evidence type="ECO:0000256" key="9">
    <source>
        <dbReference type="ARBA" id="ARBA00023310"/>
    </source>
</evidence>
<evidence type="ECO:0000256" key="6">
    <source>
        <dbReference type="ARBA" id="ARBA00023065"/>
    </source>
</evidence>
<keyword evidence="10" id="KW-1003">Cell membrane</keyword>
<dbReference type="NCBIfam" id="TIGR01146">
    <property type="entry name" value="ATPsyn_F1gamma"/>
    <property type="match status" value="1"/>
</dbReference>
<dbReference type="GO" id="GO:0005524">
    <property type="term" value="F:ATP binding"/>
    <property type="evidence" value="ECO:0007669"/>
    <property type="project" value="UniProtKB-UniRule"/>
</dbReference>
<dbReference type="GO" id="GO:0046933">
    <property type="term" value="F:proton-transporting ATP synthase activity, rotational mechanism"/>
    <property type="evidence" value="ECO:0007669"/>
    <property type="project" value="UniProtKB-UniRule"/>
</dbReference>
<dbReference type="GO" id="GO:0045259">
    <property type="term" value="C:proton-transporting ATP synthase complex"/>
    <property type="evidence" value="ECO:0007669"/>
    <property type="project" value="UniProtKB-KW"/>
</dbReference>
<dbReference type="InterPro" id="IPR000131">
    <property type="entry name" value="ATP_synth_F1_gsu"/>
</dbReference>
<dbReference type="GO" id="GO:0042777">
    <property type="term" value="P:proton motive force-driven plasma membrane ATP synthesis"/>
    <property type="evidence" value="ECO:0007669"/>
    <property type="project" value="UniProtKB-UniRule"/>
</dbReference>
<keyword evidence="9 10" id="KW-0066">ATP synthesis</keyword>
<comment type="subcellular location">
    <subcellularLocation>
        <location evidence="10">Cell membrane</location>
        <topology evidence="10">Peripheral membrane protein</topology>
    </subcellularLocation>
    <subcellularLocation>
        <location evidence="2">Membrane</location>
        <topology evidence="2">Peripheral membrane protein</topology>
    </subcellularLocation>
</comment>
<name>A0A9D1H8X4_9FLAO</name>
<evidence type="ECO:0000256" key="7">
    <source>
        <dbReference type="ARBA" id="ARBA00023136"/>
    </source>
</evidence>
<keyword evidence="5 10" id="KW-0375">Hydrogen ion transport</keyword>
<evidence type="ECO:0000256" key="1">
    <source>
        <dbReference type="ARBA" id="ARBA00003456"/>
    </source>
</evidence>
<protein>
    <recommendedName>
        <fullName evidence="10">ATP synthase gamma chain</fullName>
    </recommendedName>
    <alternativeName>
        <fullName evidence="10">ATP synthase F1 sector gamma subunit</fullName>
    </alternativeName>
    <alternativeName>
        <fullName evidence="10">F-ATPase gamma subunit</fullName>
    </alternativeName>
</protein>
<keyword evidence="8 10" id="KW-0139">CF(1)</keyword>
<dbReference type="AlphaFoldDB" id="A0A9D1H8X4"/>
<evidence type="ECO:0000256" key="4">
    <source>
        <dbReference type="ARBA" id="ARBA00022448"/>
    </source>
</evidence>
<comment type="function">
    <text evidence="1 10">Produces ATP from ADP in the presence of a proton gradient across the membrane. The gamma chain is believed to be important in regulating ATPase activity and the flow of protons through the CF(0) complex.</text>
</comment>
<evidence type="ECO:0000313" key="12">
    <source>
        <dbReference type="Proteomes" id="UP000824161"/>
    </source>
</evidence>
<dbReference type="PANTHER" id="PTHR11693:SF22">
    <property type="entry name" value="ATP SYNTHASE SUBUNIT GAMMA, MITOCHONDRIAL"/>
    <property type="match status" value="1"/>
</dbReference>
<organism evidence="11 12">
    <name type="scientific">Candidatus Merdimorpha stercoravium</name>
    <dbReference type="NCBI Taxonomy" id="2840863"/>
    <lineage>
        <taxon>Bacteria</taxon>
        <taxon>Pseudomonadati</taxon>
        <taxon>Bacteroidota</taxon>
        <taxon>Flavobacteriia</taxon>
        <taxon>Flavobacteriales</taxon>
        <taxon>Candidatus Merdimorpha</taxon>
    </lineage>
</organism>
<dbReference type="Gene3D" id="3.40.1380.10">
    <property type="match status" value="1"/>
</dbReference>
<proteinExistence type="inferred from homology"/>
<comment type="similarity">
    <text evidence="3 10">Belongs to the ATPase gamma chain family.</text>
</comment>
<keyword evidence="6 10" id="KW-0406">Ion transport</keyword>
<sequence>MANLKEIRLRIASVSSNMKITQAMKMVSAAKFRHASVAIVKMRPYSEALSGILARVGASLEGSEINSPYTAVRPEKKILLVVVTSNKGLCGAFNANVVKRVRSLLARPFASSQVDIATIGSKGRELLSRYCTVSADYSAVYDNLTYAATAQIAQKIMDDFAAGVYDRVEIVYNRFKNAATQVLTREEFLPMTLQTGAETAAAHTDFILEPDSRSIVENLLPQSLRLQFFRILRDSLASEHGARMTAMSQASDNAKELKEQLTLQYNNARQASITNQIIEIVSAAEALAGK</sequence>
<evidence type="ECO:0000256" key="5">
    <source>
        <dbReference type="ARBA" id="ARBA00022781"/>
    </source>
</evidence>
<keyword evidence="7 10" id="KW-0472">Membrane</keyword>
<dbReference type="CDD" id="cd12151">
    <property type="entry name" value="F1-ATPase_gamma"/>
    <property type="match status" value="1"/>
</dbReference>
<evidence type="ECO:0000256" key="2">
    <source>
        <dbReference type="ARBA" id="ARBA00004170"/>
    </source>
</evidence>
<keyword evidence="4 10" id="KW-0813">Transport</keyword>
<evidence type="ECO:0000256" key="10">
    <source>
        <dbReference type="HAMAP-Rule" id="MF_00815"/>
    </source>
</evidence>